<dbReference type="SMART" id="SM00875">
    <property type="entry name" value="BACK"/>
    <property type="match status" value="1"/>
</dbReference>
<dbReference type="Gene3D" id="2.60.120.260">
    <property type="entry name" value="Galactose-binding domain-like"/>
    <property type="match status" value="2"/>
</dbReference>
<dbReference type="STRING" id="35570.A0A1I8Q5G6"/>
<evidence type="ECO:0000259" key="3">
    <source>
        <dbReference type="PROSITE" id="PS50097"/>
    </source>
</evidence>
<dbReference type="GO" id="GO:0008344">
    <property type="term" value="P:adult locomotory behavior"/>
    <property type="evidence" value="ECO:0007669"/>
    <property type="project" value="TreeGrafter"/>
</dbReference>
<organism evidence="4 5">
    <name type="scientific">Stomoxys calcitrans</name>
    <name type="common">Stable fly</name>
    <name type="synonym">Conops calcitrans</name>
    <dbReference type="NCBI Taxonomy" id="35570"/>
    <lineage>
        <taxon>Eukaryota</taxon>
        <taxon>Metazoa</taxon>
        <taxon>Ecdysozoa</taxon>
        <taxon>Arthropoda</taxon>
        <taxon>Hexapoda</taxon>
        <taxon>Insecta</taxon>
        <taxon>Pterygota</taxon>
        <taxon>Neoptera</taxon>
        <taxon>Endopterygota</taxon>
        <taxon>Diptera</taxon>
        <taxon>Brachycera</taxon>
        <taxon>Muscomorpha</taxon>
        <taxon>Muscoidea</taxon>
        <taxon>Muscidae</taxon>
        <taxon>Stomoxys</taxon>
    </lineage>
</organism>
<dbReference type="PANTHER" id="PTHR46306">
    <property type="entry name" value="BTB/POZ DOMAIN-CONTAINING PROTEIN 9"/>
    <property type="match status" value="1"/>
</dbReference>
<dbReference type="GO" id="GO:0048512">
    <property type="term" value="P:circadian behavior"/>
    <property type="evidence" value="ECO:0007669"/>
    <property type="project" value="TreeGrafter"/>
</dbReference>
<dbReference type="KEGG" id="scac:106089534"/>
<dbReference type="Pfam" id="PF00754">
    <property type="entry name" value="F5_F8_type_C"/>
    <property type="match status" value="1"/>
</dbReference>
<dbReference type="PANTHER" id="PTHR46306:SF1">
    <property type="entry name" value="BTB_POZ DOMAIN-CONTAINING PROTEIN 9"/>
    <property type="match status" value="1"/>
</dbReference>
<dbReference type="GO" id="GO:0005737">
    <property type="term" value="C:cytoplasm"/>
    <property type="evidence" value="ECO:0007669"/>
    <property type="project" value="TreeGrafter"/>
</dbReference>
<dbReference type="AlphaFoldDB" id="A0A1I8Q5G6"/>
<dbReference type="PROSITE" id="PS50097">
    <property type="entry name" value="BTB"/>
    <property type="match status" value="1"/>
</dbReference>
<dbReference type="SUPFAM" id="SSF54695">
    <property type="entry name" value="POZ domain"/>
    <property type="match status" value="1"/>
</dbReference>
<dbReference type="Pfam" id="PF07707">
    <property type="entry name" value="BACK"/>
    <property type="match status" value="1"/>
</dbReference>
<reference evidence="4" key="1">
    <citation type="submission" date="2020-05" db="UniProtKB">
        <authorList>
            <consortium name="EnsemblMetazoa"/>
        </authorList>
    </citation>
    <scope>IDENTIFICATION</scope>
    <source>
        <strain evidence="4">USDA</strain>
    </source>
</reference>
<evidence type="ECO:0000256" key="2">
    <source>
        <dbReference type="SAM" id="MobiDB-lite"/>
    </source>
</evidence>
<dbReference type="Gene3D" id="1.25.40.420">
    <property type="match status" value="1"/>
</dbReference>
<dbReference type="Proteomes" id="UP000095300">
    <property type="component" value="Unassembled WGS sequence"/>
</dbReference>
<gene>
    <name evidence="4" type="primary">106089534</name>
</gene>
<dbReference type="VEuPathDB" id="VectorBase:SCAU014096"/>
<name>A0A1I8Q5G6_STOCA</name>
<keyword evidence="5" id="KW-1185">Reference proteome</keyword>
<dbReference type="InterPro" id="IPR000421">
    <property type="entry name" value="FA58C"/>
</dbReference>
<evidence type="ECO:0000313" key="4">
    <source>
        <dbReference type="EnsemblMetazoa" id="SCAU014096-PA"/>
    </source>
</evidence>
<dbReference type="InterPro" id="IPR011333">
    <property type="entry name" value="SKP1/BTB/POZ_sf"/>
</dbReference>
<dbReference type="SMART" id="SM00225">
    <property type="entry name" value="BTB"/>
    <property type="match status" value="1"/>
</dbReference>
<dbReference type="FunFam" id="1.25.40.420:FF:000005">
    <property type="entry name" value="BTB/POZ domain-containing protein 9"/>
    <property type="match status" value="1"/>
</dbReference>
<feature type="region of interest" description="Disordered" evidence="2">
    <location>
        <begin position="577"/>
        <end position="632"/>
    </location>
</feature>
<protein>
    <recommendedName>
        <fullName evidence="1">BTB/POZ domain-containing protein 9</fullName>
    </recommendedName>
</protein>
<dbReference type="Pfam" id="PF00651">
    <property type="entry name" value="BTB"/>
    <property type="match status" value="1"/>
</dbReference>
<proteinExistence type="predicted"/>
<dbReference type="InterPro" id="IPR034091">
    <property type="entry name" value="BTBD9_BACK-like_dom"/>
</dbReference>
<feature type="compositionally biased region" description="Polar residues" evidence="2">
    <location>
        <begin position="594"/>
        <end position="603"/>
    </location>
</feature>
<dbReference type="FunFam" id="2.60.120.260:FF:000051">
    <property type="entry name" value="BTB/POZ domain-containing protein 9"/>
    <property type="match status" value="1"/>
</dbReference>
<sequence length="648" mass="73871">MSSHRKMSGIRLPNKPRADEIELTELFSTQMAQLCMNDDYSDVCFIVENQRLPAHRVMLAARSEYFRALLYGGLSESTQSEIHLKVPVEAFKSLLRYIYSGHLSLAQMDEDNILDTLGLANQYGLSELELAISDYLRQYLALCNVCAILDAARLYNLEKLTKVCLTFMDRNAVDILQHESFKNLSKESLEEILRRDSFFAPEVQIFLAVWDWCKNNPNVDIKKSVVSFVRLPLMNLDDLLHVVRPSGILSADKLLDAIEEQSTSKYLPYRAALWPEENVATAKYVSRTIMGECRAELLNGDCTSYDMEKGYTRHCITDTNENGIVVELGTICIINHIKILLWDRDNRAYSYFIEVSANQVQWDRVIDYSQYHCRSWQFLYFQARPVRYIKLVGTHNTVNKVFHVVALEAMHTKNIPKVINGIVAPTANVATIEMSAVVVDGVSRTRNALLNGNYVDYDWDSGYTCHQLDSGEILVRLGQPYIIGSMRLLLWDCDDRTYSFYIETSVNQKDWVMVVDKRNEQARSWQNFSFTPIPVVFIRIIGTRNTANEIFHCVHLECPSQDPTFLSNEREKQKILDEGARGGGGGGAEQRDQQLATRNDLQPSTSSSSSSRVTTPRRNSHRPLPPPLNPLEDVLVHIENVVPFEGNP</sequence>
<feature type="domain" description="BTB" evidence="3">
    <location>
        <begin position="41"/>
        <end position="107"/>
    </location>
</feature>
<dbReference type="InterPro" id="IPR008979">
    <property type="entry name" value="Galactose-bd-like_sf"/>
</dbReference>
<dbReference type="CDD" id="cd14822">
    <property type="entry name" value="BACK_BTBD9"/>
    <property type="match status" value="1"/>
</dbReference>
<evidence type="ECO:0000313" key="5">
    <source>
        <dbReference type="Proteomes" id="UP000095300"/>
    </source>
</evidence>
<evidence type="ECO:0000256" key="1">
    <source>
        <dbReference type="ARBA" id="ARBA00020216"/>
    </source>
</evidence>
<dbReference type="InterPro" id="IPR000210">
    <property type="entry name" value="BTB/POZ_dom"/>
</dbReference>
<dbReference type="InterPro" id="IPR011705">
    <property type="entry name" value="BACK"/>
</dbReference>
<dbReference type="SUPFAM" id="SSF49785">
    <property type="entry name" value="Galactose-binding domain-like"/>
    <property type="match status" value="2"/>
</dbReference>
<dbReference type="CDD" id="cd18287">
    <property type="entry name" value="BTB_POZ_BTBD9"/>
    <property type="match status" value="1"/>
</dbReference>
<dbReference type="FunFam" id="3.30.710.10:FF:000042">
    <property type="entry name" value="BTB/POZ domain-containing protein 9"/>
    <property type="match status" value="1"/>
</dbReference>
<dbReference type="OrthoDB" id="9997739at2759"/>
<dbReference type="Gene3D" id="3.30.710.10">
    <property type="entry name" value="Potassium Channel Kv1.1, Chain A"/>
    <property type="match status" value="1"/>
</dbReference>
<dbReference type="GO" id="GO:0050804">
    <property type="term" value="P:modulation of chemical synaptic transmission"/>
    <property type="evidence" value="ECO:0007669"/>
    <property type="project" value="TreeGrafter"/>
</dbReference>
<feature type="compositionally biased region" description="Low complexity" evidence="2">
    <location>
        <begin position="604"/>
        <end position="617"/>
    </location>
</feature>
<accession>A0A1I8Q5G6</accession>
<dbReference type="InterPro" id="IPR052407">
    <property type="entry name" value="BTB_POZ_domain_cont_9"/>
</dbReference>
<dbReference type="EnsemblMetazoa" id="SCAU014096-RA">
    <property type="protein sequence ID" value="SCAU014096-PA"/>
    <property type="gene ID" value="SCAU014096"/>
</dbReference>